<reference evidence="8 9" key="1">
    <citation type="submission" date="2015-09" db="EMBL/GenBank/DDBJ databases">
        <authorList>
            <consortium name="Pathogen Informatics"/>
        </authorList>
    </citation>
    <scope>NUCLEOTIDE SEQUENCE [LARGE SCALE GENOMIC DNA]</scope>
    <source>
        <strain evidence="8 9">2789STDY5834855</strain>
    </source>
</reference>
<dbReference type="Pfam" id="PF00877">
    <property type="entry name" value="NLPC_P60"/>
    <property type="match status" value="1"/>
</dbReference>
<dbReference type="InterPro" id="IPR000253">
    <property type="entry name" value="FHA_dom"/>
</dbReference>
<dbReference type="EMBL" id="CYZV01000036">
    <property type="protein sequence ID" value="CUO63890.1"/>
    <property type="molecule type" value="Genomic_DNA"/>
</dbReference>
<dbReference type="AlphaFoldDB" id="A0A174GSI3"/>
<evidence type="ECO:0000259" key="7">
    <source>
        <dbReference type="PROSITE" id="PS51935"/>
    </source>
</evidence>
<protein>
    <submittedName>
        <fullName evidence="8">Cell wall-binding protein</fullName>
        <ecNumber evidence="8">3.4.-.-</ecNumber>
    </submittedName>
</protein>
<gene>
    <name evidence="8" type="primary">cwlO_2</name>
    <name evidence="8" type="ORF">ERS852470_02923</name>
</gene>
<dbReference type="Gene3D" id="1.10.530.10">
    <property type="match status" value="1"/>
</dbReference>
<keyword evidence="5" id="KW-0812">Transmembrane</keyword>
<keyword evidence="4" id="KW-0788">Thiol protease</keyword>
<dbReference type="GO" id="GO:0004040">
    <property type="term" value="F:amidase activity"/>
    <property type="evidence" value="ECO:0007669"/>
    <property type="project" value="InterPro"/>
</dbReference>
<evidence type="ECO:0000256" key="4">
    <source>
        <dbReference type="ARBA" id="ARBA00022807"/>
    </source>
</evidence>
<evidence type="ECO:0000313" key="8">
    <source>
        <dbReference type="EMBL" id="CUO63890.1"/>
    </source>
</evidence>
<dbReference type="InterPro" id="IPR000064">
    <property type="entry name" value="NLP_P60_dom"/>
</dbReference>
<evidence type="ECO:0000256" key="3">
    <source>
        <dbReference type="ARBA" id="ARBA00022801"/>
    </source>
</evidence>
<name>A0A174GSI3_9CLOT</name>
<evidence type="ECO:0000313" key="9">
    <source>
        <dbReference type="Proteomes" id="UP000095558"/>
    </source>
</evidence>
<evidence type="ECO:0000256" key="2">
    <source>
        <dbReference type="ARBA" id="ARBA00022670"/>
    </source>
</evidence>
<dbReference type="SMART" id="SM00047">
    <property type="entry name" value="LYZ2"/>
    <property type="match status" value="1"/>
</dbReference>
<organism evidence="8 9">
    <name type="scientific">Clostridium disporicum</name>
    <dbReference type="NCBI Taxonomy" id="84024"/>
    <lineage>
        <taxon>Bacteria</taxon>
        <taxon>Bacillati</taxon>
        <taxon>Bacillota</taxon>
        <taxon>Clostridia</taxon>
        <taxon>Eubacteriales</taxon>
        <taxon>Clostridiaceae</taxon>
        <taxon>Clostridium</taxon>
    </lineage>
</organism>
<dbReference type="PRINTS" id="PR01002">
    <property type="entry name" value="FLGFLGJ"/>
</dbReference>
<feature type="domain" description="FHA" evidence="6">
    <location>
        <begin position="716"/>
        <end position="770"/>
    </location>
</feature>
<dbReference type="InterPro" id="IPR002901">
    <property type="entry name" value="MGlyc_endo_b_GlcNAc-like_dom"/>
</dbReference>
<feature type="transmembrane region" description="Helical" evidence="5">
    <location>
        <begin position="451"/>
        <end position="481"/>
    </location>
</feature>
<evidence type="ECO:0000256" key="5">
    <source>
        <dbReference type="SAM" id="Phobius"/>
    </source>
</evidence>
<dbReference type="PROSITE" id="PS50006">
    <property type="entry name" value="FHA_DOMAIN"/>
    <property type="match status" value="1"/>
</dbReference>
<proteinExistence type="inferred from homology"/>
<dbReference type="EC" id="3.4.-.-" evidence="8"/>
<dbReference type="Gene3D" id="4.10.80.30">
    <property type="entry name" value="DNA polymerase, domain 6"/>
    <property type="match status" value="1"/>
</dbReference>
<dbReference type="GO" id="GO:0006508">
    <property type="term" value="P:proteolysis"/>
    <property type="evidence" value="ECO:0007669"/>
    <property type="project" value="UniProtKB-KW"/>
</dbReference>
<keyword evidence="3 8" id="KW-0378">Hydrolase</keyword>
<accession>A0A174GSI3</accession>
<feature type="domain" description="NlpC/P60" evidence="7">
    <location>
        <begin position="652"/>
        <end position="783"/>
    </location>
</feature>
<comment type="similarity">
    <text evidence="1">Belongs to the peptidase C40 family.</text>
</comment>
<evidence type="ECO:0000259" key="6">
    <source>
        <dbReference type="PROSITE" id="PS50006"/>
    </source>
</evidence>
<dbReference type="PANTHER" id="PTHR33308">
    <property type="entry name" value="PEPTIDOGLYCAN HYDROLASE FLGJ"/>
    <property type="match status" value="1"/>
</dbReference>
<dbReference type="GeneID" id="300119013"/>
<dbReference type="InterPro" id="IPR051056">
    <property type="entry name" value="Glycosyl_Hydrolase_73"/>
</dbReference>
<evidence type="ECO:0000256" key="1">
    <source>
        <dbReference type="ARBA" id="ARBA00007074"/>
    </source>
</evidence>
<keyword evidence="5" id="KW-1133">Transmembrane helix</keyword>
<dbReference type="PANTHER" id="PTHR33308:SF9">
    <property type="entry name" value="PEPTIDOGLYCAN HYDROLASE FLGJ"/>
    <property type="match status" value="1"/>
</dbReference>
<dbReference type="GO" id="GO:0008234">
    <property type="term" value="F:cysteine-type peptidase activity"/>
    <property type="evidence" value="ECO:0007669"/>
    <property type="project" value="UniProtKB-KW"/>
</dbReference>
<dbReference type="Proteomes" id="UP000095558">
    <property type="component" value="Unassembled WGS sequence"/>
</dbReference>
<dbReference type="PROSITE" id="PS51935">
    <property type="entry name" value="NLPC_P60"/>
    <property type="match status" value="1"/>
</dbReference>
<dbReference type="Gene3D" id="3.90.1720.10">
    <property type="entry name" value="endopeptidase domain like (from Nostoc punctiforme)"/>
    <property type="match status" value="1"/>
</dbReference>
<dbReference type="SUPFAM" id="SSF54001">
    <property type="entry name" value="Cysteine proteinases"/>
    <property type="match status" value="1"/>
</dbReference>
<dbReference type="InterPro" id="IPR038765">
    <property type="entry name" value="Papain-like_cys_pep_sf"/>
</dbReference>
<dbReference type="RefSeq" id="WP_052330675.1">
    <property type="nucleotide sequence ID" value="NZ_CYZV01000036.1"/>
</dbReference>
<keyword evidence="2" id="KW-0645">Protease</keyword>
<dbReference type="Pfam" id="PF01832">
    <property type="entry name" value="Glucosaminidase"/>
    <property type="match status" value="1"/>
</dbReference>
<keyword evidence="5" id="KW-0472">Membrane</keyword>
<sequence length="785" mass="88828">MSIIKNGSRDLVKNKESTSIYGSASFKLEGKSIIKDSEYNTEINKSFVNRSTSEQSLDKVINNERIYKGNNESLNKPQYFKNGYGDTGSRRELISRIEYPYKSSQYTRATIKREERINDRTYSLLNGKENNYKARKNSLIDDKRIDSIIKIKEVDTRGNSLRKNNITSNITKRSESVIRENGFKNSANYVNSKLDGIIRVREERVSETIIKRDISETIIKNNIPNIKNYDIQGNRRKSLNIVRNDKLKAKGRYTNLIEDLKYTRSVNFSRVKKEFFKARYIRTIVDNGIDNLNSSDNDYGNTLAKEKMYRIVSAPRDLIRAGRSLKRAYNGARYVKDVSKNLKNISDIKSIKLKRIVGKGITTSLINEVNSLKGNENIGIQSIVKTKDTLVTTKNTLRYSAKATKKATKLTKNTFDYGARGIKQVKKFTKFGYDAGKKLTIMATKLFSNPVVLKVLAVLGAVVVALSLIGSIFIGFISIFIGENSNIDFAVPNEEQRAFILKLVPIAQDNYNDYGIFPSVTIAQAIHESAWGKSDLSVKANNLFGVKADSSWKGQTIDMPTQEHINGSNITVMAKWRKYDSFEDSVKDHGKFLKENPRYEQSGVFKAKDYKEQAYAIRMAGYATDPQYASLICNIIESYSLNIYDFKVGDGNKVVERAITTGMSIVGKSPYVFGGGRNPEDIAALRFDCSSFVHWCYANAGLNLGDYRSVVTWTLVTMGREVKTEEMQRGDLIFFNTEGVVNNHVGIYLGDNKFLHDASTNGVWVNNLEGYWKNAFNGTVRRVVE</sequence>